<dbReference type="NCBIfam" id="TIGR00229">
    <property type="entry name" value="sensory_box"/>
    <property type="match status" value="1"/>
</dbReference>
<dbReference type="SMART" id="SM00387">
    <property type="entry name" value="HATPase_c"/>
    <property type="match status" value="1"/>
</dbReference>
<dbReference type="InterPro" id="IPR035965">
    <property type="entry name" value="PAS-like_dom_sf"/>
</dbReference>
<dbReference type="InterPro" id="IPR003594">
    <property type="entry name" value="HATPase_dom"/>
</dbReference>
<feature type="domain" description="PAS" evidence="8">
    <location>
        <begin position="881"/>
        <end position="951"/>
    </location>
</feature>
<dbReference type="SUPFAM" id="SSF55785">
    <property type="entry name" value="PYP-like sensor domain (PAS domain)"/>
    <property type="match status" value="1"/>
</dbReference>
<evidence type="ECO:0000259" key="8">
    <source>
        <dbReference type="PROSITE" id="PS50112"/>
    </source>
</evidence>
<dbReference type="InterPro" id="IPR015943">
    <property type="entry name" value="WD40/YVTN_repeat-like_dom_sf"/>
</dbReference>
<feature type="domain" description="PAC" evidence="9">
    <location>
        <begin position="950"/>
        <end position="1005"/>
    </location>
</feature>
<dbReference type="Pfam" id="PF07495">
    <property type="entry name" value="Y_Y_Y"/>
    <property type="match status" value="1"/>
</dbReference>
<keyword evidence="5" id="KW-0472">Membrane</keyword>
<dbReference type="InterPro" id="IPR036097">
    <property type="entry name" value="HisK_dim/P_sf"/>
</dbReference>
<evidence type="ECO:0000256" key="3">
    <source>
        <dbReference type="ARBA" id="ARBA00022553"/>
    </source>
</evidence>
<dbReference type="SUPFAM" id="SSF55874">
    <property type="entry name" value="ATPase domain of HSP90 chaperone/DNA topoisomerase II/histidine kinase"/>
    <property type="match status" value="1"/>
</dbReference>
<dbReference type="Proteomes" id="UP000885779">
    <property type="component" value="Unassembled WGS sequence"/>
</dbReference>
<evidence type="ECO:0000256" key="2">
    <source>
        <dbReference type="ARBA" id="ARBA00012438"/>
    </source>
</evidence>
<dbReference type="SMART" id="SM00448">
    <property type="entry name" value="REC"/>
    <property type="match status" value="1"/>
</dbReference>
<dbReference type="InterPro" id="IPR004358">
    <property type="entry name" value="Sig_transdc_His_kin-like_C"/>
</dbReference>
<feature type="transmembrane region" description="Helical" evidence="5">
    <location>
        <begin position="825"/>
        <end position="845"/>
    </location>
</feature>
<keyword evidence="5" id="KW-0812">Transmembrane</keyword>
<dbReference type="SMART" id="SM00388">
    <property type="entry name" value="HisKA"/>
    <property type="match status" value="1"/>
</dbReference>
<dbReference type="InterPro" id="IPR011123">
    <property type="entry name" value="Y_Y_Y"/>
</dbReference>
<dbReference type="PANTHER" id="PTHR43547">
    <property type="entry name" value="TWO-COMPONENT HISTIDINE KINASE"/>
    <property type="match status" value="1"/>
</dbReference>
<dbReference type="Gene3D" id="1.10.287.130">
    <property type="match status" value="1"/>
</dbReference>
<evidence type="ECO:0000259" key="6">
    <source>
        <dbReference type="PROSITE" id="PS50109"/>
    </source>
</evidence>
<dbReference type="InterPro" id="IPR011006">
    <property type="entry name" value="CheY-like_superfamily"/>
</dbReference>
<dbReference type="Pfam" id="PF07494">
    <property type="entry name" value="Reg_prop"/>
    <property type="match status" value="5"/>
</dbReference>
<evidence type="ECO:0000313" key="10">
    <source>
        <dbReference type="EMBL" id="HGY54083.1"/>
    </source>
</evidence>
<dbReference type="InterPro" id="IPR013783">
    <property type="entry name" value="Ig-like_fold"/>
</dbReference>
<dbReference type="PROSITE" id="PS50109">
    <property type="entry name" value="HIS_KIN"/>
    <property type="match status" value="1"/>
</dbReference>
<proteinExistence type="predicted"/>
<evidence type="ECO:0000259" key="9">
    <source>
        <dbReference type="PROSITE" id="PS50113"/>
    </source>
</evidence>
<feature type="domain" description="Response regulatory" evidence="7">
    <location>
        <begin position="1262"/>
        <end position="1378"/>
    </location>
</feature>
<dbReference type="CDD" id="cd00156">
    <property type="entry name" value="REC"/>
    <property type="match status" value="1"/>
</dbReference>
<accession>A0A7V4TXS9</accession>
<dbReference type="Pfam" id="PF02518">
    <property type="entry name" value="HATPase_c"/>
    <property type="match status" value="1"/>
</dbReference>
<sequence>MTIKKIEKSLNIIWVFIFILIVFTYSYPESSNQHSLLSFRHLGRAEGMQNSIINCIYQDRKGFIFIGTRDGLHLYDGNKIRVFSHNPQQPNSLPSSKITAIVEDPDSNFVYWIGTDNGLCRFDMLNNSYRIYFKKETIPKRGILPSHVSCLYVSNDRNIWVGLRTNGIKKYDTTTRKFIAFKNDPYNPQSLSHDVIKSILEDDNGNLWVVSIDGVLNKYNPNSATFTRYTIELPEKLIKSRKIKRYKIWAVTRGKNNILWLGFYGGILCRYNLETGRYTFYDNLNMKLPPKQIIGIQTILEDHTGTLWIGTMYRGLIQFDPVTGSHTIYTSDKHLESGLSSHRINTLFEDKSGNLWIGTKDSGVDRFLLPQKGFHNKTFFKDTFPYLDRSRIFAIVRDRDSVLWLGFVNGGLLKMDLKTGKSKYYYGNGKTKKYQRFKKITSLLEDSADQLWVGTLFNGVMLFDKRKEKIINPTELNPEFEILTRSNIITLYEDLDGDIWIGTSKRGLFHFDRFNNKINRYIYAKEDSQTLSSNMIRTVMQDSAGYIWVGTKNGLDIVDKYNKKIIGHVSEIKNLKNFTIKQVNTLFEDVNNEIWIGTGRGLIRYNPRTKEGKLFNEANGFPSNRVVGILADSQNNLWISTSKGIVYLNIIHNTFLSYTAKDGLLDDSFNNNAFFNAPDGIMYFGHHDGITYFNPFEIEYGRRTPEIVITGIKTESSPFNDQKAESYPVFLANDSRLEFPWSTHTFYIEFAILDYTNPAKNYYAYKIEGLESKWRFLNNRNYLSLINLPPGEYPIRITGVSSRGVWNEKGILLNLVILPPFWQTWWFRISMAILLLLIAYLIFYIRMKQVKKRNKELEQINTKLNEQISVRRHVENMLRISEEKYKKLVSSLEHYIVSCDREGIITFINEALAARFRESAETLIGQSIIPRIPEERREEFKNKVEHVLSTGISLKYDAELERNMHKYYFHIHIQPLKEDNGLSRQVLIVVADVTHQRNLEDQLRQSQKMEAIGKLAGGIAHDFNNLIAIIRGYSDLILSEIEEKNEWYESILEIDKAGERAAALVRQLLAFSRRQILQPKVIDVNLLIRDMEKMLNRLIRENIELWFRLDPDLGNIYADPGQIEQVIMNLVLNARDAMPKGGKISIETKKIHPQHPVFEKNRFMTPMEYIMVEVRDTGLGIKKEYHSKIFDPFFTTKKKGEGTGLGLSTVFGIVKQSKGYILLESEEGKGTSFKLFFPKVNDVISFSRQSVKLTKKLQGTETILVVEDEQSLRVMICKMLKSNGYKVLEAADGEEALAVVQDFDGHIDLLLTDVVMPGMSGRDLAERITEEHQDMAVLYMSGYTDDEIVHQGILFQDTHFIQKPFTPEALGVKIRETLKAFKKTKARL</sequence>
<dbReference type="InterPro" id="IPR000014">
    <property type="entry name" value="PAS"/>
</dbReference>
<feature type="modified residue" description="4-aspartylphosphate" evidence="4">
    <location>
        <position position="1313"/>
    </location>
</feature>
<dbReference type="Pfam" id="PF08448">
    <property type="entry name" value="PAS_4"/>
    <property type="match status" value="1"/>
</dbReference>
<dbReference type="GO" id="GO:0000155">
    <property type="term" value="F:phosphorelay sensor kinase activity"/>
    <property type="evidence" value="ECO:0007669"/>
    <property type="project" value="InterPro"/>
</dbReference>
<comment type="caution">
    <text evidence="10">The sequence shown here is derived from an EMBL/GenBank/DDBJ whole genome shotgun (WGS) entry which is preliminary data.</text>
</comment>
<dbReference type="SUPFAM" id="SSF52172">
    <property type="entry name" value="CheY-like"/>
    <property type="match status" value="1"/>
</dbReference>
<protein>
    <recommendedName>
        <fullName evidence="2">histidine kinase</fullName>
        <ecNumber evidence="2">2.7.13.3</ecNumber>
    </recommendedName>
</protein>
<dbReference type="InterPro" id="IPR001789">
    <property type="entry name" value="Sig_transdc_resp-reg_receiver"/>
</dbReference>
<dbReference type="InterPro" id="IPR005467">
    <property type="entry name" value="His_kinase_dom"/>
</dbReference>
<dbReference type="InterPro" id="IPR003661">
    <property type="entry name" value="HisK_dim/P_dom"/>
</dbReference>
<dbReference type="PANTHER" id="PTHR43547:SF2">
    <property type="entry name" value="HYBRID SIGNAL TRANSDUCTION HISTIDINE KINASE C"/>
    <property type="match status" value="1"/>
</dbReference>
<evidence type="ECO:0000256" key="1">
    <source>
        <dbReference type="ARBA" id="ARBA00000085"/>
    </source>
</evidence>
<feature type="domain" description="Histidine kinase" evidence="6">
    <location>
        <begin position="1018"/>
        <end position="1241"/>
    </location>
</feature>
<dbReference type="PRINTS" id="PR00344">
    <property type="entry name" value="BCTRLSENSOR"/>
</dbReference>
<comment type="catalytic activity">
    <reaction evidence="1">
        <text>ATP + protein L-histidine = ADP + protein N-phospho-L-histidine.</text>
        <dbReference type="EC" id="2.7.13.3"/>
    </reaction>
</comment>
<dbReference type="PROSITE" id="PS50113">
    <property type="entry name" value="PAC"/>
    <property type="match status" value="1"/>
</dbReference>
<dbReference type="SUPFAM" id="SSF47384">
    <property type="entry name" value="Homodimeric domain of signal transducing histidine kinase"/>
    <property type="match status" value="1"/>
</dbReference>
<feature type="transmembrane region" description="Helical" evidence="5">
    <location>
        <begin position="12"/>
        <end position="28"/>
    </location>
</feature>
<dbReference type="Pfam" id="PF00512">
    <property type="entry name" value="HisKA"/>
    <property type="match status" value="1"/>
</dbReference>
<dbReference type="Gene3D" id="2.60.40.10">
    <property type="entry name" value="Immunoglobulins"/>
    <property type="match status" value="1"/>
</dbReference>
<dbReference type="PROSITE" id="PS50112">
    <property type="entry name" value="PAS"/>
    <property type="match status" value="1"/>
</dbReference>
<dbReference type="InterPro" id="IPR013656">
    <property type="entry name" value="PAS_4"/>
</dbReference>
<dbReference type="InterPro" id="IPR000700">
    <property type="entry name" value="PAS-assoc_C"/>
</dbReference>
<name>A0A7V4TXS9_CALAY</name>
<dbReference type="InterPro" id="IPR011110">
    <property type="entry name" value="Reg_prop"/>
</dbReference>
<dbReference type="EC" id="2.7.13.3" evidence="2"/>
<dbReference type="SUPFAM" id="SSF63829">
    <property type="entry name" value="Calcium-dependent phosphotriesterase"/>
    <property type="match status" value="3"/>
</dbReference>
<dbReference type="Gene3D" id="2.130.10.10">
    <property type="entry name" value="YVTN repeat-like/Quinoprotein amine dehydrogenase"/>
    <property type="match status" value="3"/>
</dbReference>
<dbReference type="Gene3D" id="3.30.565.10">
    <property type="entry name" value="Histidine kinase-like ATPase, C-terminal domain"/>
    <property type="match status" value="1"/>
</dbReference>
<evidence type="ECO:0000256" key="4">
    <source>
        <dbReference type="PROSITE-ProRule" id="PRU00169"/>
    </source>
</evidence>
<keyword evidence="3 4" id="KW-0597">Phosphoprotein</keyword>
<evidence type="ECO:0000256" key="5">
    <source>
        <dbReference type="SAM" id="Phobius"/>
    </source>
</evidence>
<evidence type="ECO:0000259" key="7">
    <source>
        <dbReference type="PROSITE" id="PS50110"/>
    </source>
</evidence>
<dbReference type="SMART" id="SM00091">
    <property type="entry name" value="PAS"/>
    <property type="match status" value="1"/>
</dbReference>
<dbReference type="Gene3D" id="3.40.50.2300">
    <property type="match status" value="1"/>
</dbReference>
<dbReference type="CDD" id="cd00082">
    <property type="entry name" value="HisKA"/>
    <property type="match status" value="1"/>
</dbReference>
<keyword evidence="5" id="KW-1133">Transmembrane helix</keyword>
<dbReference type="InterPro" id="IPR036890">
    <property type="entry name" value="HATPase_C_sf"/>
</dbReference>
<gene>
    <name evidence="10" type="ORF">ENK44_00130</name>
</gene>
<dbReference type="CDD" id="cd00130">
    <property type="entry name" value="PAS"/>
    <property type="match status" value="1"/>
</dbReference>
<reference evidence="10" key="1">
    <citation type="journal article" date="2020" name="mSystems">
        <title>Genome- and Community-Level Interaction Insights into Carbon Utilization and Element Cycling Functions of Hydrothermarchaeota in Hydrothermal Sediment.</title>
        <authorList>
            <person name="Zhou Z."/>
            <person name="Liu Y."/>
            <person name="Xu W."/>
            <person name="Pan J."/>
            <person name="Luo Z.H."/>
            <person name="Li M."/>
        </authorList>
    </citation>
    <scope>NUCLEOTIDE SEQUENCE [LARGE SCALE GENOMIC DNA]</scope>
    <source>
        <strain evidence="10">HyVt-577</strain>
    </source>
</reference>
<dbReference type="Pfam" id="PF00072">
    <property type="entry name" value="Response_reg"/>
    <property type="match status" value="1"/>
</dbReference>
<organism evidence="10">
    <name type="scientific">Caldithrix abyssi</name>
    <dbReference type="NCBI Taxonomy" id="187145"/>
    <lineage>
        <taxon>Bacteria</taxon>
        <taxon>Pseudomonadati</taxon>
        <taxon>Calditrichota</taxon>
        <taxon>Calditrichia</taxon>
        <taxon>Calditrichales</taxon>
        <taxon>Calditrichaceae</taxon>
        <taxon>Caldithrix</taxon>
    </lineage>
</organism>
<dbReference type="Gene3D" id="3.30.450.20">
    <property type="entry name" value="PAS domain"/>
    <property type="match status" value="1"/>
</dbReference>
<dbReference type="PROSITE" id="PS50110">
    <property type="entry name" value="RESPONSE_REGULATORY"/>
    <property type="match status" value="1"/>
</dbReference>
<dbReference type="EMBL" id="DRQG01000003">
    <property type="protein sequence ID" value="HGY54083.1"/>
    <property type="molecule type" value="Genomic_DNA"/>
</dbReference>